<gene>
    <name evidence="2" type="ORF">EV193_104166</name>
</gene>
<comment type="caution">
    <text evidence="2">The sequence shown here is derived from an EMBL/GenBank/DDBJ whole genome shotgun (WGS) entry which is preliminary data.</text>
</comment>
<name>A0A4Q7KQY1_9PSEU</name>
<keyword evidence="3" id="KW-1185">Reference proteome</keyword>
<dbReference type="Proteomes" id="UP000294257">
    <property type="component" value="Unassembled WGS sequence"/>
</dbReference>
<dbReference type="AlphaFoldDB" id="A0A4Q7KQY1"/>
<sequence length="60" mass="6648">MPGGWAAQTTSMVGTTWQNTIGGWTSQADRYADSLNASATEYERNEESAKANLRRAERPR</sequence>
<protein>
    <submittedName>
        <fullName evidence="2">Uncharacterized protein</fullName>
    </submittedName>
</protein>
<reference evidence="2 3" key="1">
    <citation type="submission" date="2019-02" db="EMBL/GenBank/DDBJ databases">
        <title>Genomic Encyclopedia of Type Strains, Phase IV (KMG-IV): sequencing the most valuable type-strain genomes for metagenomic binning, comparative biology and taxonomic classification.</title>
        <authorList>
            <person name="Goeker M."/>
        </authorList>
    </citation>
    <scope>NUCLEOTIDE SEQUENCE [LARGE SCALE GENOMIC DNA]</scope>
    <source>
        <strain evidence="2 3">DSM 101727</strain>
    </source>
</reference>
<feature type="compositionally biased region" description="Basic and acidic residues" evidence="1">
    <location>
        <begin position="41"/>
        <end position="60"/>
    </location>
</feature>
<evidence type="ECO:0000313" key="2">
    <source>
        <dbReference type="EMBL" id="RZS38955.1"/>
    </source>
</evidence>
<organism evidence="2 3">
    <name type="scientific">Herbihabitans rhizosphaerae</name>
    <dbReference type="NCBI Taxonomy" id="1872711"/>
    <lineage>
        <taxon>Bacteria</taxon>
        <taxon>Bacillati</taxon>
        <taxon>Actinomycetota</taxon>
        <taxon>Actinomycetes</taxon>
        <taxon>Pseudonocardiales</taxon>
        <taxon>Pseudonocardiaceae</taxon>
        <taxon>Herbihabitans</taxon>
    </lineage>
</organism>
<evidence type="ECO:0000256" key="1">
    <source>
        <dbReference type="SAM" id="MobiDB-lite"/>
    </source>
</evidence>
<proteinExistence type="predicted"/>
<accession>A0A4Q7KQY1</accession>
<dbReference type="EMBL" id="SGWQ01000004">
    <property type="protein sequence ID" value="RZS38955.1"/>
    <property type="molecule type" value="Genomic_DNA"/>
</dbReference>
<feature type="region of interest" description="Disordered" evidence="1">
    <location>
        <begin position="39"/>
        <end position="60"/>
    </location>
</feature>
<evidence type="ECO:0000313" key="3">
    <source>
        <dbReference type="Proteomes" id="UP000294257"/>
    </source>
</evidence>